<evidence type="ECO:0000256" key="7">
    <source>
        <dbReference type="ARBA" id="ARBA00022741"/>
    </source>
</evidence>
<evidence type="ECO:0000313" key="16">
    <source>
        <dbReference type="EMBL" id="OQP33175.1"/>
    </source>
</evidence>
<proteinExistence type="inferred from homology"/>
<feature type="domain" description="ABC transmembrane type-1" evidence="14">
    <location>
        <begin position="184"/>
        <end position="462"/>
    </location>
</feature>
<evidence type="ECO:0000256" key="4">
    <source>
        <dbReference type="ARBA" id="ARBA00022448"/>
    </source>
</evidence>
<dbReference type="OrthoDB" id="9787557at2"/>
<keyword evidence="9 12" id="KW-1133">Transmembrane helix</keyword>
<keyword evidence="7" id="KW-0547">Nucleotide-binding</keyword>
<accession>A0A1V9DHC2</accession>
<feature type="transmembrane region" description="Helical" evidence="12">
    <location>
        <begin position="290"/>
        <end position="312"/>
    </location>
</feature>
<evidence type="ECO:0000256" key="12">
    <source>
        <dbReference type="SAM" id="Phobius"/>
    </source>
</evidence>
<dbReference type="RefSeq" id="WP_081139428.1">
    <property type="nucleotide sequence ID" value="NZ_MWUE01000017.1"/>
</dbReference>
<dbReference type="InterPro" id="IPR003439">
    <property type="entry name" value="ABC_transporter-like_ATP-bd"/>
</dbReference>
<dbReference type="InterPro" id="IPR005074">
    <property type="entry name" value="Peptidase_C39"/>
</dbReference>
<dbReference type="PROSITE" id="PS50990">
    <property type="entry name" value="PEPTIDASE_C39"/>
    <property type="match status" value="1"/>
</dbReference>
<evidence type="ECO:0000256" key="1">
    <source>
        <dbReference type="ARBA" id="ARBA00004651"/>
    </source>
</evidence>
<evidence type="ECO:0000256" key="3">
    <source>
        <dbReference type="ARBA" id="ARBA00012191"/>
    </source>
</evidence>
<evidence type="ECO:0000256" key="11">
    <source>
        <dbReference type="ARBA" id="ARBA00034018"/>
    </source>
</evidence>
<dbReference type="Gene3D" id="3.90.70.10">
    <property type="entry name" value="Cysteine proteinases"/>
    <property type="match status" value="1"/>
</dbReference>
<feature type="domain" description="ABC transporter" evidence="13">
    <location>
        <begin position="497"/>
        <end position="732"/>
    </location>
</feature>
<evidence type="ECO:0000256" key="10">
    <source>
        <dbReference type="ARBA" id="ARBA00023136"/>
    </source>
</evidence>
<dbReference type="Pfam" id="PF00005">
    <property type="entry name" value="ABC_tran"/>
    <property type="match status" value="1"/>
</dbReference>
<keyword evidence="10 12" id="KW-0472">Membrane</keyword>
<dbReference type="GO" id="GO:0006508">
    <property type="term" value="P:proteolysis"/>
    <property type="evidence" value="ECO:0007669"/>
    <property type="project" value="InterPro"/>
</dbReference>
<comment type="caution">
    <text evidence="16">The sequence shown here is derived from an EMBL/GenBank/DDBJ whole genome shotgun (WGS) entry which is preliminary data.</text>
</comment>
<dbReference type="InterPro" id="IPR017750">
    <property type="entry name" value="ATPase_T1SS"/>
</dbReference>
<dbReference type="AlphaFoldDB" id="A0A1V9DHC2"/>
<gene>
    <name evidence="16" type="ORF">B2J69_11495</name>
</gene>
<dbReference type="EC" id="7.6.2.2" evidence="3"/>
<dbReference type="Pfam" id="PF00664">
    <property type="entry name" value="ABC_membrane"/>
    <property type="match status" value="1"/>
</dbReference>
<evidence type="ECO:0000256" key="6">
    <source>
        <dbReference type="ARBA" id="ARBA00022692"/>
    </source>
</evidence>
<keyword evidence="4" id="KW-0813">Transport</keyword>
<dbReference type="EMBL" id="MWUE01000017">
    <property type="protein sequence ID" value="OQP33175.1"/>
    <property type="molecule type" value="Genomic_DNA"/>
</dbReference>
<evidence type="ECO:0000313" key="17">
    <source>
        <dbReference type="Proteomes" id="UP000192769"/>
    </source>
</evidence>
<dbReference type="PANTHER" id="PTHR24221:SF248">
    <property type="entry name" value="ABC TRANSPORTER TRANSMEMBRANE REGION"/>
    <property type="match status" value="1"/>
</dbReference>
<evidence type="ECO:0000256" key="9">
    <source>
        <dbReference type="ARBA" id="ARBA00022989"/>
    </source>
</evidence>
<feature type="transmembrane region" description="Helical" evidence="12">
    <location>
        <begin position="398"/>
        <end position="424"/>
    </location>
</feature>
<dbReference type="GO" id="GO:0005886">
    <property type="term" value="C:plasma membrane"/>
    <property type="evidence" value="ECO:0007669"/>
    <property type="project" value="UniProtKB-SubCell"/>
</dbReference>
<keyword evidence="17" id="KW-1185">Reference proteome</keyword>
<dbReference type="PROSITE" id="PS00211">
    <property type="entry name" value="ABC_TRANSPORTER_1"/>
    <property type="match status" value="1"/>
</dbReference>
<feature type="domain" description="Peptidase C39" evidence="15">
    <location>
        <begin position="29"/>
        <end position="148"/>
    </location>
</feature>
<comment type="similarity">
    <text evidence="2">Belongs to the ABC transporter superfamily. Drug exporter-2 (TC 3.A.1.117) family.</text>
</comment>
<feature type="transmembrane region" description="Helical" evidence="12">
    <location>
        <begin position="436"/>
        <end position="458"/>
    </location>
</feature>
<dbReference type="SUPFAM" id="SSF90123">
    <property type="entry name" value="ABC transporter transmembrane region"/>
    <property type="match status" value="1"/>
</dbReference>
<dbReference type="SUPFAM" id="SSF52540">
    <property type="entry name" value="P-loop containing nucleoside triphosphate hydrolases"/>
    <property type="match status" value="1"/>
</dbReference>
<comment type="subcellular location">
    <subcellularLocation>
        <location evidence="1">Cell membrane</location>
        <topology evidence="1">Multi-pass membrane protein</topology>
    </subcellularLocation>
</comment>
<feature type="transmembrane region" description="Helical" evidence="12">
    <location>
        <begin position="215"/>
        <end position="235"/>
    </location>
</feature>
<organism evidence="16 17">
    <name type="scientific">Pantoea latae</name>
    <dbReference type="NCBI Taxonomy" id="1964541"/>
    <lineage>
        <taxon>Bacteria</taxon>
        <taxon>Pseudomonadati</taxon>
        <taxon>Pseudomonadota</taxon>
        <taxon>Gammaproteobacteria</taxon>
        <taxon>Enterobacterales</taxon>
        <taxon>Erwiniaceae</taxon>
        <taxon>Pantoea</taxon>
    </lineage>
</organism>
<dbReference type="GO" id="GO:0008233">
    <property type="term" value="F:peptidase activity"/>
    <property type="evidence" value="ECO:0007669"/>
    <property type="project" value="InterPro"/>
</dbReference>
<dbReference type="InterPro" id="IPR027417">
    <property type="entry name" value="P-loop_NTPase"/>
</dbReference>
<keyword evidence="8" id="KW-0067">ATP-binding</keyword>
<comment type="catalytic activity">
    <reaction evidence="11">
        <text>ATP + H2O + xenobioticSide 1 = ADP + phosphate + xenobioticSide 2.</text>
        <dbReference type="EC" id="7.6.2.2"/>
    </reaction>
</comment>
<dbReference type="InterPro" id="IPR011527">
    <property type="entry name" value="ABC1_TM_dom"/>
</dbReference>
<name>A0A1V9DHC2_9GAMM</name>
<dbReference type="FunFam" id="3.40.50.300:FF:000299">
    <property type="entry name" value="ABC transporter ATP-binding protein/permease"/>
    <property type="match status" value="1"/>
</dbReference>
<dbReference type="GO" id="GO:0034040">
    <property type="term" value="F:ATPase-coupled lipid transmembrane transporter activity"/>
    <property type="evidence" value="ECO:0007669"/>
    <property type="project" value="TreeGrafter"/>
</dbReference>
<evidence type="ECO:0000256" key="2">
    <source>
        <dbReference type="ARBA" id="ARBA00006526"/>
    </source>
</evidence>
<dbReference type="GO" id="GO:0005524">
    <property type="term" value="F:ATP binding"/>
    <property type="evidence" value="ECO:0007669"/>
    <property type="project" value="UniProtKB-KW"/>
</dbReference>
<feature type="transmembrane region" description="Helical" evidence="12">
    <location>
        <begin position="180"/>
        <end position="203"/>
    </location>
</feature>
<dbReference type="PROSITE" id="PS50893">
    <property type="entry name" value="ABC_TRANSPORTER_2"/>
    <property type="match status" value="1"/>
</dbReference>
<protein>
    <recommendedName>
        <fullName evidence="3">ABC-type xenobiotic transporter</fullName>
        <ecNumber evidence="3">7.6.2.2</ecNumber>
    </recommendedName>
</protein>
<feature type="transmembrane region" description="Helical" evidence="12">
    <location>
        <begin position="318"/>
        <end position="339"/>
    </location>
</feature>
<dbReference type="Gene3D" id="3.40.50.300">
    <property type="entry name" value="P-loop containing nucleotide triphosphate hydrolases"/>
    <property type="match status" value="1"/>
</dbReference>
<dbReference type="InterPro" id="IPR003593">
    <property type="entry name" value="AAA+_ATPase"/>
</dbReference>
<sequence length="758" mass="82488">MTDIHLEPAGSELNAHKAPAAASPPPGMQASLLTALQRALRLFDVRISLNTLGANMPAFPPHDAAGQNQWALRALHSRGVSAAWQQIDLADIKSFVLPAVMRLETGYCVLTRCSEERCAIIDPALGERPVEVAFATLAQHYPGELLLLRPTSCLDRRADDLVRVGEGHWFWHTLWGFKRYIYEAAALSVVINLLVLAMSIFTMTVYNRVLPNQTYVTLWTMAIGVTLALLFELAARLGRAWITDRAGKKIDLVLGAQLFRHVLQGKMANRAQSSGAFGNIMQSFDSVRELTTSAALTTVADLPFVLLFLLVIHMVAGPLMWCVILILLIIVTMVLLMQLPLKRQAEESMNIGSNRYGLVIESLDNLETIKVLRAENLVAAKHDIASVKLASVNMKSRFLATMGSSIIQTTQQFGTVILLVWGAYLVGDGEISMGGIIATMTLMGRAIMPIATLAALGLRIQQAKTSLTILNKVMAAPSERDKEKVYVQLPPGRQMDIECQDVTFRYKEDLPAVVEKLNVRFRQGERVAILGKMGSGKSSLLRLLVGLYAPTSGTLSVAGVDISQVEPGELRTRIALMNQEPRFMFGTLRDNLVMGAPYASDEEMLKVAKITGVSDIVAAHPMGFGMPVSERGENFSGGQKQAIALARAVLSQPDVLLLDEPTSGMDMASERQILQALVPAMADRTVIIVTHRPAVLKYVDRIIVMDDGVKVADGPREEILALLNSGKIPAASVLRAAARPAGVEISAERPRPSDEVAA</sequence>
<evidence type="ECO:0000256" key="8">
    <source>
        <dbReference type="ARBA" id="ARBA00022840"/>
    </source>
</evidence>
<dbReference type="SMART" id="SM00382">
    <property type="entry name" value="AAA"/>
    <property type="match status" value="1"/>
</dbReference>
<evidence type="ECO:0000256" key="5">
    <source>
        <dbReference type="ARBA" id="ARBA00022475"/>
    </source>
</evidence>
<evidence type="ECO:0000259" key="13">
    <source>
        <dbReference type="PROSITE" id="PS50893"/>
    </source>
</evidence>
<dbReference type="GO" id="GO:0016887">
    <property type="term" value="F:ATP hydrolysis activity"/>
    <property type="evidence" value="ECO:0007669"/>
    <property type="project" value="InterPro"/>
</dbReference>
<dbReference type="NCBIfam" id="TIGR03375">
    <property type="entry name" value="type_I_sec_LssB"/>
    <property type="match status" value="1"/>
</dbReference>
<dbReference type="GO" id="GO:0008559">
    <property type="term" value="F:ABC-type xenobiotic transporter activity"/>
    <property type="evidence" value="ECO:0007669"/>
    <property type="project" value="UniProtKB-EC"/>
</dbReference>
<dbReference type="Gene3D" id="1.20.1560.10">
    <property type="entry name" value="ABC transporter type 1, transmembrane domain"/>
    <property type="match status" value="1"/>
</dbReference>
<dbReference type="InterPro" id="IPR036640">
    <property type="entry name" value="ABC1_TM_sf"/>
</dbReference>
<dbReference type="InterPro" id="IPR017871">
    <property type="entry name" value="ABC_transporter-like_CS"/>
</dbReference>
<dbReference type="InterPro" id="IPR039421">
    <property type="entry name" value="Type_1_exporter"/>
</dbReference>
<dbReference type="Proteomes" id="UP000192769">
    <property type="component" value="Unassembled WGS sequence"/>
</dbReference>
<keyword evidence="5" id="KW-1003">Cell membrane</keyword>
<evidence type="ECO:0000259" key="14">
    <source>
        <dbReference type="PROSITE" id="PS50929"/>
    </source>
</evidence>
<keyword evidence="6 12" id="KW-0812">Transmembrane</keyword>
<evidence type="ECO:0000259" key="15">
    <source>
        <dbReference type="PROSITE" id="PS50990"/>
    </source>
</evidence>
<dbReference type="PANTHER" id="PTHR24221">
    <property type="entry name" value="ATP-BINDING CASSETTE SUB-FAMILY B"/>
    <property type="match status" value="1"/>
</dbReference>
<dbReference type="PROSITE" id="PS50929">
    <property type="entry name" value="ABC_TM1F"/>
    <property type="match status" value="1"/>
</dbReference>
<reference evidence="16 17" key="1">
    <citation type="submission" date="2017-02" db="EMBL/GenBank/DDBJ databases">
        <title>Whole genome shotgun sequence of Pantoea agglomerans strain AS1 isolated from a cycad, Zamia floridana in Central Florida, USA.</title>
        <authorList>
            <person name="Lata P."/>
            <person name="Govindarajan S."/>
            <person name="Qi F."/>
            <person name="Li J.-L."/>
            <person name="Maurya S.K."/>
            <person name="Sahoo M.K."/>
        </authorList>
    </citation>
    <scope>NUCLEOTIDE SEQUENCE [LARGE SCALE GENOMIC DNA]</scope>
    <source>
        <strain evidence="16 17">AS1</strain>
    </source>
</reference>